<keyword evidence="14" id="KW-1185">Reference proteome</keyword>
<dbReference type="Gene3D" id="1.20.5.1930">
    <property type="match status" value="1"/>
</dbReference>
<evidence type="ECO:0000259" key="11">
    <source>
        <dbReference type="Pfam" id="PF02518"/>
    </source>
</evidence>
<dbReference type="EMBL" id="BOPO01000149">
    <property type="protein sequence ID" value="GIL31640.1"/>
    <property type="molecule type" value="Genomic_DNA"/>
</dbReference>
<keyword evidence="10" id="KW-0472">Membrane</keyword>
<dbReference type="SUPFAM" id="SSF55874">
    <property type="entry name" value="ATPase domain of HSP90 chaperone/DNA topoisomerase II/histidine kinase"/>
    <property type="match status" value="1"/>
</dbReference>
<dbReference type="InterPro" id="IPR036890">
    <property type="entry name" value="HATPase_C_sf"/>
</dbReference>
<evidence type="ECO:0000256" key="3">
    <source>
        <dbReference type="ARBA" id="ARBA00022553"/>
    </source>
</evidence>
<feature type="transmembrane region" description="Helical" evidence="10">
    <location>
        <begin position="98"/>
        <end position="118"/>
    </location>
</feature>
<protein>
    <recommendedName>
        <fullName evidence="2">histidine kinase</fullName>
        <ecNumber evidence="2">2.7.13.3</ecNumber>
    </recommendedName>
</protein>
<keyword evidence="5" id="KW-0547">Nucleotide-binding</keyword>
<feature type="domain" description="Signal transduction histidine kinase subgroup 3 dimerisation and phosphoacceptor" evidence="12">
    <location>
        <begin position="239"/>
        <end position="304"/>
    </location>
</feature>
<dbReference type="InterPro" id="IPR011712">
    <property type="entry name" value="Sig_transdc_His_kin_sub3_dim/P"/>
</dbReference>
<feature type="transmembrane region" description="Helical" evidence="10">
    <location>
        <begin position="71"/>
        <end position="92"/>
    </location>
</feature>
<dbReference type="CDD" id="cd16917">
    <property type="entry name" value="HATPase_UhpB-NarQ-NarX-like"/>
    <property type="match status" value="1"/>
</dbReference>
<dbReference type="GO" id="GO:0046983">
    <property type="term" value="F:protein dimerization activity"/>
    <property type="evidence" value="ECO:0007669"/>
    <property type="project" value="InterPro"/>
</dbReference>
<dbReference type="Proteomes" id="UP000614996">
    <property type="component" value="Unassembled WGS sequence"/>
</dbReference>
<accession>A0A8J4ALH7</accession>
<evidence type="ECO:0000256" key="1">
    <source>
        <dbReference type="ARBA" id="ARBA00000085"/>
    </source>
</evidence>
<reference evidence="14" key="1">
    <citation type="journal article" date="2021" name="Int. J. Syst. Evol. Microbiol.">
        <title>Actinocatenispora comari sp. nov., an endophytic actinomycete isolated from aerial parts of Comarum salesowianum.</title>
        <authorList>
            <person name="Oyunbileg N."/>
            <person name="Iizaka Y."/>
            <person name="Hamada M."/>
            <person name="Davaapurev B.O."/>
            <person name="Fukumoto A."/>
            <person name="Tsetseg B."/>
            <person name="Kato F."/>
            <person name="Tamura T."/>
            <person name="Batkhuu J."/>
            <person name="Anzai Y."/>
        </authorList>
    </citation>
    <scope>NUCLEOTIDE SEQUENCE [LARGE SCALE GENOMIC DNA]</scope>
    <source>
        <strain evidence="14">NUM-2625</strain>
    </source>
</reference>
<keyword evidence="10" id="KW-1133">Transmembrane helix</keyword>
<evidence type="ECO:0000313" key="14">
    <source>
        <dbReference type="Proteomes" id="UP000614996"/>
    </source>
</evidence>
<feature type="region of interest" description="Disordered" evidence="9">
    <location>
        <begin position="433"/>
        <end position="457"/>
    </location>
</feature>
<dbReference type="AlphaFoldDB" id="A0A8J4ALH7"/>
<evidence type="ECO:0000256" key="6">
    <source>
        <dbReference type="ARBA" id="ARBA00022777"/>
    </source>
</evidence>
<comment type="caution">
    <text evidence="13">The sequence shown here is derived from an EMBL/GenBank/DDBJ whole genome shotgun (WGS) entry which is preliminary data.</text>
</comment>
<keyword evidence="8" id="KW-0902">Two-component regulatory system</keyword>
<evidence type="ECO:0000256" key="10">
    <source>
        <dbReference type="SAM" id="Phobius"/>
    </source>
</evidence>
<dbReference type="GO" id="GO:0016020">
    <property type="term" value="C:membrane"/>
    <property type="evidence" value="ECO:0007669"/>
    <property type="project" value="InterPro"/>
</dbReference>
<organism evidence="13 14">
    <name type="scientific">Actinocatenispora comari</name>
    <dbReference type="NCBI Taxonomy" id="2807577"/>
    <lineage>
        <taxon>Bacteria</taxon>
        <taxon>Bacillati</taxon>
        <taxon>Actinomycetota</taxon>
        <taxon>Actinomycetes</taxon>
        <taxon>Micromonosporales</taxon>
        <taxon>Micromonosporaceae</taxon>
        <taxon>Actinocatenispora</taxon>
    </lineage>
</organism>
<feature type="transmembrane region" description="Helical" evidence="10">
    <location>
        <begin position="170"/>
        <end position="188"/>
    </location>
</feature>
<evidence type="ECO:0000256" key="2">
    <source>
        <dbReference type="ARBA" id="ARBA00012438"/>
    </source>
</evidence>
<sequence length="457" mass="48843">MPDPPPPDRDDPASRTSRGRRDAGRAPGGPGARLAARISRRYPVVVATPLNGLVTMLIGSDRVPGQRRPRAWPLLVGAVLTVLFALVTTNQVREEFGAASPLAPLVGLLLALPIVLLVRWPLLAWRLTVVTMLAMLPIWHGRDWPVQPFQIILYLATLVAVGLRHSRVVLAWVWAVTMVLVWLLLYPVNADNAIAATVIATLLVLAVGAIGSLVAARRQLAVETRRTEAEQQRSAVLTERARIARELHDVVAHHMSLIAVQAETAPYRLTGLPSTADDEFAALGSAARQALVEMRRMLGVLRAEQPAERAPQPGLAELPALLDQVRRAGAEVELRTDGTPRPVPVAVDVSGYRIVQEALSNARRHAPGAPVTVRLVYRLDAVTIEVVNTAPEHPPVAGDPGHGLLGMRERATMLGGSLSAGATPDGGFRVAAVLPCDPDTGGEPGTSSTDDRDRAGS</sequence>
<dbReference type="InterPro" id="IPR050482">
    <property type="entry name" value="Sensor_HK_TwoCompSys"/>
</dbReference>
<gene>
    <name evidence="13" type="ORF">NUM_68940</name>
</gene>
<keyword evidence="6 13" id="KW-0418">Kinase</keyword>
<dbReference type="RefSeq" id="WP_207129213.1">
    <property type="nucleotide sequence ID" value="NZ_BOPO01000149.1"/>
</dbReference>
<dbReference type="GO" id="GO:0000155">
    <property type="term" value="F:phosphorelay sensor kinase activity"/>
    <property type="evidence" value="ECO:0007669"/>
    <property type="project" value="InterPro"/>
</dbReference>
<dbReference type="PANTHER" id="PTHR24421">
    <property type="entry name" value="NITRATE/NITRITE SENSOR PROTEIN NARX-RELATED"/>
    <property type="match status" value="1"/>
</dbReference>
<comment type="catalytic activity">
    <reaction evidence="1">
        <text>ATP + protein L-histidine = ADP + protein N-phospho-L-histidine.</text>
        <dbReference type="EC" id="2.7.13.3"/>
    </reaction>
</comment>
<feature type="region of interest" description="Disordered" evidence="9">
    <location>
        <begin position="1"/>
        <end position="32"/>
    </location>
</feature>
<evidence type="ECO:0000256" key="7">
    <source>
        <dbReference type="ARBA" id="ARBA00022840"/>
    </source>
</evidence>
<keyword evidence="7" id="KW-0067">ATP-binding</keyword>
<feature type="transmembrane region" description="Helical" evidence="10">
    <location>
        <begin position="146"/>
        <end position="163"/>
    </location>
</feature>
<evidence type="ECO:0000256" key="5">
    <source>
        <dbReference type="ARBA" id="ARBA00022741"/>
    </source>
</evidence>
<proteinExistence type="predicted"/>
<dbReference type="GO" id="GO:0005524">
    <property type="term" value="F:ATP binding"/>
    <property type="evidence" value="ECO:0007669"/>
    <property type="project" value="UniProtKB-KW"/>
</dbReference>
<feature type="compositionally biased region" description="Basic and acidic residues" evidence="9">
    <location>
        <begin position="1"/>
        <end position="24"/>
    </location>
</feature>
<evidence type="ECO:0000256" key="9">
    <source>
        <dbReference type="SAM" id="MobiDB-lite"/>
    </source>
</evidence>
<keyword evidence="3" id="KW-0597">Phosphoprotein</keyword>
<feature type="transmembrane region" description="Helical" evidence="10">
    <location>
        <begin position="194"/>
        <end position="216"/>
    </location>
</feature>
<feature type="domain" description="Histidine kinase/HSP90-like ATPase" evidence="11">
    <location>
        <begin position="352"/>
        <end position="436"/>
    </location>
</feature>
<evidence type="ECO:0000259" key="12">
    <source>
        <dbReference type="Pfam" id="PF07730"/>
    </source>
</evidence>
<evidence type="ECO:0000313" key="13">
    <source>
        <dbReference type="EMBL" id="GIL31640.1"/>
    </source>
</evidence>
<name>A0A8J4ALH7_9ACTN</name>
<dbReference type="Pfam" id="PF02518">
    <property type="entry name" value="HATPase_c"/>
    <property type="match status" value="1"/>
</dbReference>
<keyword evidence="4" id="KW-0808">Transferase</keyword>
<evidence type="ECO:0000256" key="8">
    <source>
        <dbReference type="ARBA" id="ARBA00023012"/>
    </source>
</evidence>
<dbReference type="InterPro" id="IPR003594">
    <property type="entry name" value="HATPase_dom"/>
</dbReference>
<evidence type="ECO:0000256" key="4">
    <source>
        <dbReference type="ARBA" id="ARBA00022679"/>
    </source>
</evidence>
<feature type="transmembrane region" description="Helical" evidence="10">
    <location>
        <begin position="123"/>
        <end position="140"/>
    </location>
</feature>
<dbReference type="Pfam" id="PF07730">
    <property type="entry name" value="HisKA_3"/>
    <property type="match status" value="1"/>
</dbReference>
<dbReference type="PANTHER" id="PTHR24421:SF10">
    <property type="entry name" value="NITRATE_NITRITE SENSOR PROTEIN NARQ"/>
    <property type="match status" value="1"/>
</dbReference>
<keyword evidence="10" id="KW-0812">Transmembrane</keyword>
<dbReference type="EC" id="2.7.13.3" evidence="2"/>
<dbReference type="Gene3D" id="3.30.565.10">
    <property type="entry name" value="Histidine kinase-like ATPase, C-terminal domain"/>
    <property type="match status" value="1"/>
</dbReference>